<dbReference type="Proteomes" id="UP000654913">
    <property type="component" value="Chromosome 6"/>
</dbReference>
<dbReference type="EMBL" id="AP024448">
    <property type="protein sequence ID" value="BCS27996.1"/>
    <property type="molecule type" value="Genomic_DNA"/>
</dbReference>
<evidence type="ECO:0000259" key="2">
    <source>
        <dbReference type="Pfam" id="PF03959"/>
    </source>
</evidence>
<dbReference type="OrthoDB" id="414698at2759"/>
<proteinExistence type="predicted"/>
<dbReference type="InterPro" id="IPR005645">
    <property type="entry name" value="FSH-like_dom"/>
</dbReference>
<dbReference type="InterPro" id="IPR050593">
    <property type="entry name" value="LovG"/>
</dbReference>
<accession>A0A7R7XUU5</accession>
<dbReference type="GO" id="GO:0016787">
    <property type="term" value="F:hydrolase activity"/>
    <property type="evidence" value="ECO:0007669"/>
    <property type="project" value="UniProtKB-KW"/>
</dbReference>
<organism evidence="3 4">
    <name type="scientific">Aspergillus puulaauensis</name>
    <dbReference type="NCBI Taxonomy" id="1220207"/>
    <lineage>
        <taxon>Eukaryota</taxon>
        <taxon>Fungi</taxon>
        <taxon>Dikarya</taxon>
        <taxon>Ascomycota</taxon>
        <taxon>Pezizomycotina</taxon>
        <taxon>Eurotiomycetes</taxon>
        <taxon>Eurotiomycetidae</taxon>
        <taxon>Eurotiales</taxon>
        <taxon>Aspergillaceae</taxon>
        <taxon>Aspergillus</taxon>
    </lineage>
</organism>
<dbReference type="Gene3D" id="3.40.50.1820">
    <property type="entry name" value="alpha/beta hydrolase"/>
    <property type="match status" value="1"/>
</dbReference>
<dbReference type="GO" id="GO:0005634">
    <property type="term" value="C:nucleus"/>
    <property type="evidence" value="ECO:0007669"/>
    <property type="project" value="TreeGrafter"/>
</dbReference>
<dbReference type="InterPro" id="IPR029058">
    <property type="entry name" value="AB_hydrolase_fold"/>
</dbReference>
<dbReference type="RefSeq" id="XP_041560182.1">
    <property type="nucleotide sequence ID" value="XM_041694342.1"/>
</dbReference>
<sequence length="266" mass="29454">MTVRVLCLHGMGTDASILRAQLSPSLSLLPPSYSFTFPDAPILCDPSPGVEDFYNGPYRCWFNTPTTEKVAQANAYLKEFLTQSGPFDIVIGFSQGAALAASLLLHQRIEDPKAEPWFKAAIFICSPLPFLCYTEYGVDVRKYFGVLGPPLPSKRPTTVPDYLVADAYFRRNDKDLGGGDGGSGGSGGQFYNMFHPSVDQVRISIPTVHIYGRRDDWRRHSMDLVGLCDPRHVLQFEHDGGHEVPRSASDEICDLYEEVVARAGLF</sequence>
<dbReference type="GeneID" id="64977993"/>
<dbReference type="Pfam" id="PF03959">
    <property type="entry name" value="FSH1"/>
    <property type="match status" value="1"/>
</dbReference>
<name>A0A7R7XUU5_9EURO</name>
<dbReference type="PANTHER" id="PTHR48070:SF7">
    <property type="entry name" value="SERINE HYDROLASE FSH DOMAIN-CONTAINING PROTEIN-RELATED"/>
    <property type="match status" value="1"/>
</dbReference>
<evidence type="ECO:0000313" key="4">
    <source>
        <dbReference type="Proteomes" id="UP000654913"/>
    </source>
</evidence>
<protein>
    <recommendedName>
        <fullName evidence="2">Serine hydrolase domain-containing protein</fullName>
    </recommendedName>
</protein>
<dbReference type="KEGG" id="apuu:APUU_61044S"/>
<dbReference type="PANTHER" id="PTHR48070">
    <property type="entry name" value="ESTERASE OVCA2"/>
    <property type="match status" value="1"/>
</dbReference>
<reference evidence="3" key="2">
    <citation type="submission" date="2021-02" db="EMBL/GenBank/DDBJ databases">
        <title>Aspergillus puulaauensis MK2 genome sequence.</title>
        <authorList>
            <person name="Futagami T."/>
            <person name="Mori K."/>
            <person name="Kadooka C."/>
            <person name="Tanaka T."/>
        </authorList>
    </citation>
    <scope>NUCLEOTIDE SEQUENCE</scope>
    <source>
        <strain evidence="3">MK2</strain>
    </source>
</reference>
<dbReference type="AlphaFoldDB" id="A0A7R7XUU5"/>
<evidence type="ECO:0000256" key="1">
    <source>
        <dbReference type="ARBA" id="ARBA00022801"/>
    </source>
</evidence>
<dbReference type="GO" id="GO:0019748">
    <property type="term" value="P:secondary metabolic process"/>
    <property type="evidence" value="ECO:0007669"/>
    <property type="project" value="TreeGrafter"/>
</dbReference>
<dbReference type="GO" id="GO:0005737">
    <property type="term" value="C:cytoplasm"/>
    <property type="evidence" value="ECO:0007669"/>
    <property type="project" value="TreeGrafter"/>
</dbReference>
<feature type="domain" description="Serine hydrolase" evidence="2">
    <location>
        <begin position="3"/>
        <end position="249"/>
    </location>
</feature>
<keyword evidence="1" id="KW-0378">Hydrolase</keyword>
<gene>
    <name evidence="3" type="ORF">APUU_61044S</name>
</gene>
<dbReference type="SUPFAM" id="SSF53474">
    <property type="entry name" value="alpha/beta-Hydrolases"/>
    <property type="match status" value="1"/>
</dbReference>
<evidence type="ECO:0000313" key="3">
    <source>
        <dbReference type="EMBL" id="BCS27996.1"/>
    </source>
</evidence>
<reference evidence="3" key="1">
    <citation type="submission" date="2021-01" db="EMBL/GenBank/DDBJ databases">
        <authorList>
            <consortium name="Aspergillus puulaauensis MK2 genome sequencing consortium"/>
            <person name="Kazuki M."/>
            <person name="Futagami T."/>
        </authorList>
    </citation>
    <scope>NUCLEOTIDE SEQUENCE</scope>
    <source>
        <strain evidence="3">MK2</strain>
    </source>
</reference>
<keyword evidence="4" id="KW-1185">Reference proteome</keyword>